<dbReference type="STRING" id="743971.MYF_00275"/>
<reference evidence="7 8" key="1">
    <citation type="journal article" date="2015" name="Genome Announc.">
        <title>Complete Genome Sequence of Mycoplasma flocculare Strain Ms42T (ATCC 27399T).</title>
        <authorList>
            <person name="Calcutt M.J."/>
            <person name="Foecking M.F."/>
            <person name="Heidari M.B."/>
            <person name="McIntosh M.A."/>
        </authorList>
    </citation>
    <scope>NUCLEOTIDE SEQUENCE [LARGE SCALE GENOMIC DNA]</scope>
    <source>
        <strain evidence="8">ATCC 27399</strain>
    </source>
</reference>
<dbReference type="InterPro" id="IPR013324">
    <property type="entry name" value="RNA_pol_sigma_r3/r4-like"/>
</dbReference>
<dbReference type="GO" id="GO:0003677">
    <property type="term" value="F:DNA binding"/>
    <property type="evidence" value="ECO:0007669"/>
    <property type="project" value="UniProtKB-KW"/>
</dbReference>
<keyword evidence="5" id="KW-0804">Transcription</keyword>
<dbReference type="SUPFAM" id="SSF88659">
    <property type="entry name" value="Sigma3 and sigma4 domains of RNA polymerase sigma factors"/>
    <property type="match status" value="2"/>
</dbReference>
<dbReference type="NCBIfam" id="TIGR02937">
    <property type="entry name" value="sigma70-ECF"/>
    <property type="match status" value="1"/>
</dbReference>
<evidence type="ECO:0000313" key="8">
    <source>
        <dbReference type="Proteomes" id="UP000031129"/>
    </source>
</evidence>
<comment type="similarity">
    <text evidence="1">Belongs to the sigma-70 factor family.</text>
</comment>
<accession>A0A0A8EBW9</accession>
<dbReference type="Pfam" id="PF04539">
    <property type="entry name" value="Sigma70_r3"/>
    <property type="match status" value="1"/>
</dbReference>
<dbReference type="PANTHER" id="PTHR30603">
    <property type="entry name" value="RNA POLYMERASE SIGMA FACTOR RPO"/>
    <property type="match status" value="1"/>
</dbReference>
<keyword evidence="4" id="KW-0238">DNA-binding</keyword>
<dbReference type="PRINTS" id="PR00046">
    <property type="entry name" value="SIGMA70FCT"/>
</dbReference>
<dbReference type="EMBL" id="CP007585">
    <property type="protein sequence ID" value="AJC49636.1"/>
    <property type="molecule type" value="Genomic_DNA"/>
</dbReference>
<organism evidence="7 8">
    <name type="scientific">Mesomycoplasma flocculare ATCC 27399</name>
    <dbReference type="NCBI Taxonomy" id="743971"/>
    <lineage>
        <taxon>Bacteria</taxon>
        <taxon>Bacillati</taxon>
        <taxon>Mycoplasmatota</taxon>
        <taxon>Mycoplasmoidales</taxon>
        <taxon>Metamycoplasmataceae</taxon>
        <taxon>Mesomycoplasma</taxon>
    </lineage>
</organism>
<dbReference type="SUPFAM" id="SSF88946">
    <property type="entry name" value="Sigma2 domain of RNA polymerase sigma factors"/>
    <property type="match status" value="1"/>
</dbReference>
<gene>
    <name evidence="7" type="primary">rpoD</name>
    <name evidence="7" type="ORF">MYF_00275</name>
</gene>
<evidence type="ECO:0000256" key="3">
    <source>
        <dbReference type="ARBA" id="ARBA00023082"/>
    </source>
</evidence>
<dbReference type="PANTHER" id="PTHR30603:SF60">
    <property type="entry name" value="RNA POLYMERASE SIGMA FACTOR RPOD"/>
    <property type="match status" value="1"/>
</dbReference>
<dbReference type="Pfam" id="PF00140">
    <property type="entry name" value="Sigma70_r1_2"/>
    <property type="match status" value="1"/>
</dbReference>
<sequence length="691" mass="80588">MKIGTNIKEKKVYKSASSYNFINFSSKNSKISSKNSKISDNDKTKNVPKIVNAFQNSKNLPKKEQGQSQIKTDLTAKSESKKALNLKKTFLRERRKNSYEQIENFFNVIKASKHQSDFLKNLEQFRAKTLVQLAQNINPNRVERKTKEPVKNKLESLKKLEKTVSGREKVKKTSKKQKNTLKNSLISGIKNKKQPEKISASKEVLSTKQKINPSAQPAQFRPEYAFIMQKLEQKLQEKRGNIDKTTTKLYKDNIFLTHDEIYKHIEEWNLSIDDDKLDEFFQILIEKKIISDQVDKEDLENVTAADFAQQIEKRQLNQKEQTMKTMKKGKKFQQEKDVIEFVGQNFGFIEEQNQEDPDEDFGQAVDESLKIQDIGDLDYITEDNPNQFKKPKIYSDDVYRNKLTDTNDMIKWYMRWIGKYGKLLRPEEEKALAKKMQIQGRIGKKARETLIKRNLRLVVNSAKRYKNRGLGFIDLISEGNLGIIKAVSKYDYTKGFKFSTYATWWIRQAITRAVADQARLIRIPVHMVETINKINKVERELQQEKGINPSPEEISARLGGEFGPDKVRYIKKINVDPISLDKAIGKEEEGSFSDFIKDENAISPADYAIREEKAKVLLELIETTLDFDEKDFIKRRYGVGLDENGVPYHVHSFDELAIMRRVTKERVRQIEAKILKKLRTPRRRWSLREFN</sequence>
<dbReference type="InterPro" id="IPR007630">
    <property type="entry name" value="RNA_pol_sigma70_r4"/>
</dbReference>
<dbReference type="Gene3D" id="1.10.601.10">
    <property type="entry name" value="RNA Polymerase Primary Sigma Factor"/>
    <property type="match status" value="1"/>
</dbReference>
<evidence type="ECO:0000313" key="7">
    <source>
        <dbReference type="EMBL" id="AJC49636.1"/>
    </source>
</evidence>
<dbReference type="NCBIfam" id="NF004565">
    <property type="entry name" value="PRK05901.2-3"/>
    <property type="match status" value="1"/>
</dbReference>
<dbReference type="AlphaFoldDB" id="A0A0A8EBW9"/>
<dbReference type="HOGENOM" id="CLU_014793_10_0_14"/>
<dbReference type="Pfam" id="PF04545">
    <property type="entry name" value="Sigma70_r4"/>
    <property type="match status" value="1"/>
</dbReference>
<dbReference type="InterPro" id="IPR014284">
    <property type="entry name" value="RNA_pol_sigma-70_dom"/>
</dbReference>
<dbReference type="GO" id="GO:0016987">
    <property type="term" value="F:sigma factor activity"/>
    <property type="evidence" value="ECO:0007669"/>
    <property type="project" value="UniProtKB-KW"/>
</dbReference>
<evidence type="ECO:0000256" key="1">
    <source>
        <dbReference type="ARBA" id="ARBA00007788"/>
    </source>
</evidence>
<dbReference type="InterPro" id="IPR036388">
    <property type="entry name" value="WH-like_DNA-bd_sf"/>
</dbReference>
<keyword evidence="2" id="KW-0805">Transcription regulation</keyword>
<protein>
    <submittedName>
        <fullName evidence="7">RNA polymerase sigma factor</fullName>
    </submittedName>
</protein>
<keyword evidence="3" id="KW-0731">Sigma factor</keyword>
<dbReference type="Proteomes" id="UP000031129">
    <property type="component" value="Chromosome"/>
</dbReference>
<dbReference type="InterPro" id="IPR050239">
    <property type="entry name" value="Sigma-70_RNA_pol_init_factors"/>
</dbReference>
<evidence type="ECO:0000256" key="4">
    <source>
        <dbReference type="ARBA" id="ARBA00023125"/>
    </source>
</evidence>
<dbReference type="GO" id="GO:0006352">
    <property type="term" value="P:DNA-templated transcription initiation"/>
    <property type="evidence" value="ECO:0007669"/>
    <property type="project" value="InterPro"/>
</dbReference>
<dbReference type="InterPro" id="IPR009042">
    <property type="entry name" value="RNA_pol_sigma70_r1_2"/>
</dbReference>
<evidence type="ECO:0000256" key="2">
    <source>
        <dbReference type="ARBA" id="ARBA00023015"/>
    </source>
</evidence>
<evidence type="ECO:0000259" key="6">
    <source>
        <dbReference type="PROSITE" id="PS00716"/>
    </source>
</evidence>
<dbReference type="InterPro" id="IPR013325">
    <property type="entry name" value="RNA_pol_sigma_r2"/>
</dbReference>
<dbReference type="KEGG" id="mfq:MYF_00275"/>
<keyword evidence="8" id="KW-1185">Reference proteome</keyword>
<dbReference type="InterPro" id="IPR007624">
    <property type="entry name" value="RNA_pol_sigma70_r3"/>
</dbReference>
<proteinExistence type="inferred from homology"/>
<name>A0A0A8EBW9_MESFC</name>
<dbReference type="InterPro" id="IPR007627">
    <property type="entry name" value="RNA_pol_sigma70_r2"/>
</dbReference>
<dbReference type="InterPro" id="IPR000943">
    <property type="entry name" value="RNA_pol_sigma70"/>
</dbReference>
<feature type="domain" description="RNA polymerase sigma-70" evidence="6">
    <location>
        <begin position="652"/>
        <end position="678"/>
    </location>
</feature>
<evidence type="ECO:0000256" key="5">
    <source>
        <dbReference type="ARBA" id="ARBA00023163"/>
    </source>
</evidence>
<dbReference type="Gene3D" id="1.10.10.10">
    <property type="entry name" value="Winged helix-like DNA-binding domain superfamily/Winged helix DNA-binding domain"/>
    <property type="match status" value="2"/>
</dbReference>
<dbReference type="OrthoDB" id="9809557at2"/>
<dbReference type="PROSITE" id="PS00716">
    <property type="entry name" value="SIGMA70_2"/>
    <property type="match status" value="1"/>
</dbReference>
<dbReference type="Pfam" id="PF04542">
    <property type="entry name" value="Sigma70_r2"/>
    <property type="match status" value="1"/>
</dbReference>
<dbReference type="RefSeq" id="WP_002557911.1">
    <property type="nucleotide sequence ID" value="NZ_CP007585.1"/>
</dbReference>